<dbReference type="InterPro" id="IPR000477">
    <property type="entry name" value="RT_dom"/>
</dbReference>
<gene>
    <name evidence="2" type="primary">YTX2_832</name>
    <name evidence="2" type="ORF">CK203_008373</name>
</gene>
<dbReference type="InterPro" id="IPR011249">
    <property type="entry name" value="Metalloenz_LuxS/M16"/>
</dbReference>
<dbReference type="Gene3D" id="3.60.10.10">
    <property type="entry name" value="Endonuclease/exonuclease/phosphatase"/>
    <property type="match status" value="1"/>
</dbReference>
<dbReference type="GO" id="GO:0046872">
    <property type="term" value="F:metal ion binding"/>
    <property type="evidence" value="ECO:0007669"/>
    <property type="project" value="InterPro"/>
</dbReference>
<reference evidence="2 3" key="1">
    <citation type="journal article" date="2018" name="PLoS Genet.">
        <title>Population sequencing reveals clonal diversity and ancestral inbreeding in the grapevine cultivar Chardonnay.</title>
        <authorList>
            <person name="Roach M.J."/>
            <person name="Johnson D.L."/>
            <person name="Bohlmann J."/>
            <person name="van Vuuren H.J."/>
            <person name="Jones S.J."/>
            <person name="Pretorius I.S."/>
            <person name="Schmidt S.A."/>
            <person name="Borneman A.R."/>
        </authorList>
    </citation>
    <scope>NUCLEOTIDE SEQUENCE [LARGE SCALE GENOMIC DNA]</scope>
    <source>
        <strain evidence="3">cv. Chardonnay</strain>
        <tissue evidence="2">Leaf</tissue>
    </source>
</reference>
<dbReference type="PANTHER" id="PTHR33116:SF78">
    <property type="entry name" value="OS12G0587133 PROTEIN"/>
    <property type="match status" value="1"/>
</dbReference>
<dbReference type="SUPFAM" id="SSF56672">
    <property type="entry name" value="DNA/RNA polymerases"/>
    <property type="match status" value="1"/>
</dbReference>
<dbReference type="SUPFAM" id="SSF56219">
    <property type="entry name" value="DNase I-like"/>
    <property type="match status" value="1"/>
</dbReference>
<dbReference type="Pfam" id="PF13966">
    <property type="entry name" value="zf-RVT"/>
    <property type="match status" value="1"/>
</dbReference>
<proteinExistence type="predicted"/>
<evidence type="ECO:0000313" key="2">
    <source>
        <dbReference type="EMBL" id="RVX22753.1"/>
    </source>
</evidence>
<evidence type="ECO:0000259" key="1">
    <source>
        <dbReference type="PROSITE" id="PS50878"/>
    </source>
</evidence>
<dbReference type="EMBL" id="QGNW01000002">
    <property type="protein sequence ID" value="RVX22753.1"/>
    <property type="molecule type" value="Genomic_DNA"/>
</dbReference>
<dbReference type="Proteomes" id="UP000288805">
    <property type="component" value="Unassembled WGS sequence"/>
</dbReference>
<evidence type="ECO:0000313" key="3">
    <source>
        <dbReference type="Proteomes" id="UP000288805"/>
    </source>
</evidence>
<dbReference type="InterPro" id="IPR043502">
    <property type="entry name" value="DNA/RNA_pol_sf"/>
</dbReference>
<dbReference type="InterPro" id="IPR036691">
    <property type="entry name" value="Endo/exonu/phosph_ase_sf"/>
</dbReference>
<dbReference type="PROSITE" id="PS50878">
    <property type="entry name" value="RT_POL"/>
    <property type="match status" value="1"/>
</dbReference>
<feature type="domain" description="Reverse transcriptase" evidence="1">
    <location>
        <begin position="858"/>
        <end position="1101"/>
    </location>
</feature>
<dbReference type="Pfam" id="PF00078">
    <property type="entry name" value="RVT_1"/>
    <property type="match status" value="1"/>
</dbReference>
<protein>
    <submittedName>
        <fullName evidence="2">Transposon TX1 uncharacterized 149 kDa protein</fullName>
    </submittedName>
</protein>
<sequence>MWFGSKWTEWMWSCISTAKFLVLVNGVSAGFFSSSKGLRQGDPLSPYLFVMGMEVLSGLIRRAVEGVLFLVASRLRINLAKSEIIPIAEVEEIVEMVVELGCKVGQLPSVYLGLPLGAPNKASFVWDGVEERVRWKLALWKRQYISKGGRITLIKREGGAWLEEASPLEQSIAWTKKANGAFGVRVWKEILKESDWCWDNMAFNVGKGTRIRFWTDPWCGGVELSLRFPQLYAVAAHRNATVGEMWDQNSGQGGWNLRFFRDFNDWELDLVGELLQALRGQRVTLEEDLVFWKGGKNGQFGVKNAYNLLISPIVSVFPKNGIWVDRVPTKLAFFAWEAAWGKVLTLDRLHKRGWQLRNRCFLCGSEEENVNHLLIHCTVARVLWGIVLGLFGAQWVFLETIKEVLLSWKGSFVGCRRPFCPLGASYTFQNYYLKGFLIPRLPFPLSKQTDDHVIRWVSIQIVTTESLSLLMEGRGSLHFFLKARGWVTSISAGVGNEGMQQSSIAYIFSMSIHLTDSGLEKIFSGVYGPTVKVEREDFLSELGAIRGLWNELWCVAGDFNMIRFPSERSKGGRMSPTMRRFSEVVEELELKDLPLQGGLFTWSGGLNNRLKSRIDRFLFYEDWEVHFQGAVEAVLARPVSDHSPILLDGGGMRRGPTPFRFENMWYKEEGFKEVLRKWWEGIQVSGSASYILTEKLKALKPILRSWNKDVFGQIESKKQDAWNLMDYWDKEERFRSLLLEEEEARKEAREMYKKWVLLEEVSWRQKSREIWLKEGDRNTMFFHQMTNAHRRKNQLTRVKVNGRWLTEESEIKKEVSRAFQGMLVDPGDWKPGIDGLNFERLEEVDVEGLEKPFSEEEVFGALSGCCGEKAPDPNMLIPKKGGAEDLKDFRSISLVGGLYKWLAKVLANNMKGMLANVISTSQNAFVEGQQIMDAVLIANEAIDSILKSNRGAILCKLDIEKAYDDVDWSFLLASSKGLRQGDPLSPYLFVVVMEAFSCLLKRAVAGGYLTLCSVRGRRGEGVQISHLLFADDTLIFCEAKEEQLTYLYWLLMWFEAMLGLRVNLEKSELIPIGKVENVEELADEFSYKVGNLPSTYLGMPLGVPFKSVGAWDGIEERIRKRLAMWKRQYISKGGRITLSNLPIYFMSLFQLPRVVRMRLEQIQSDFLWGGGALEQKPHLVRWPIVCVDKSKGGLGVKSLGSFNRALLGKWVWRFANEKKVLWNQVIRRKYGEERGGWRSYEAREAYGVGLWKAISKMGQLGTPLFGFVVGDGKNAWVNEVWTAERERGGNWTPCFNRPFNDWEMEKVGRLLCCLDGKMVRVDEEDRVRWMDSKGGAFWVKSLYRALQPVSIASLRRLFGILMCAFCAKRVGSRLTTSSFIVKEQGKCGRCSSLVLEFLGSFLIRFAEEQPQDDYAAELSGYVSLLASDCLFRVNNLRPYI</sequence>
<dbReference type="SUPFAM" id="SSF63411">
    <property type="entry name" value="LuxS/MPP-like metallohydrolase"/>
    <property type="match status" value="1"/>
</dbReference>
<organism evidence="2 3">
    <name type="scientific">Vitis vinifera</name>
    <name type="common">Grape</name>
    <dbReference type="NCBI Taxonomy" id="29760"/>
    <lineage>
        <taxon>Eukaryota</taxon>
        <taxon>Viridiplantae</taxon>
        <taxon>Streptophyta</taxon>
        <taxon>Embryophyta</taxon>
        <taxon>Tracheophyta</taxon>
        <taxon>Spermatophyta</taxon>
        <taxon>Magnoliopsida</taxon>
        <taxon>eudicotyledons</taxon>
        <taxon>Gunneridae</taxon>
        <taxon>Pentapetalae</taxon>
        <taxon>rosids</taxon>
        <taxon>Vitales</taxon>
        <taxon>Vitaceae</taxon>
        <taxon>Viteae</taxon>
        <taxon>Vitis</taxon>
    </lineage>
</organism>
<dbReference type="InterPro" id="IPR026960">
    <property type="entry name" value="RVT-Znf"/>
</dbReference>
<dbReference type="CDD" id="cd01650">
    <property type="entry name" value="RT_nLTR_like"/>
    <property type="match status" value="1"/>
</dbReference>
<accession>A0A438KNH9</accession>
<comment type="caution">
    <text evidence="2">The sequence shown here is derived from an EMBL/GenBank/DDBJ whole genome shotgun (WGS) entry which is preliminary data.</text>
</comment>
<dbReference type="PANTHER" id="PTHR33116">
    <property type="entry name" value="REVERSE TRANSCRIPTASE ZINC-BINDING DOMAIN-CONTAINING PROTEIN-RELATED-RELATED"/>
    <property type="match status" value="1"/>
</dbReference>
<name>A0A438KNH9_VITVI</name>